<evidence type="ECO:0000313" key="4">
    <source>
        <dbReference type="EMBL" id="KTR95133.1"/>
    </source>
</evidence>
<name>A0A147EY86_MICTE</name>
<dbReference type="Proteomes" id="UP000075025">
    <property type="component" value="Unassembled WGS sequence"/>
</dbReference>
<comment type="similarity">
    <text evidence="1">Belongs to the metallo-dependent hydrolases superfamily. NagA family.</text>
</comment>
<dbReference type="RefSeq" id="WP_058623335.1">
    <property type="nucleotide sequence ID" value="NZ_LDRT01000040.1"/>
</dbReference>
<organism evidence="4 5">
    <name type="scientific">Microbacterium testaceum</name>
    <name type="common">Aureobacterium testaceum</name>
    <name type="synonym">Brevibacterium testaceum</name>
    <dbReference type="NCBI Taxonomy" id="2033"/>
    <lineage>
        <taxon>Bacteria</taxon>
        <taxon>Bacillati</taxon>
        <taxon>Actinomycetota</taxon>
        <taxon>Actinomycetes</taxon>
        <taxon>Micrococcales</taxon>
        <taxon>Microbacteriaceae</taxon>
        <taxon>Microbacterium</taxon>
    </lineage>
</organism>
<dbReference type="Pfam" id="PF01979">
    <property type="entry name" value="Amidohydro_1"/>
    <property type="match status" value="1"/>
</dbReference>
<evidence type="ECO:0000259" key="3">
    <source>
        <dbReference type="Pfam" id="PF01979"/>
    </source>
</evidence>
<dbReference type="SUPFAM" id="SSF51556">
    <property type="entry name" value="Metallo-dependent hydrolases"/>
    <property type="match status" value="1"/>
</dbReference>
<comment type="caution">
    <text evidence="4">The sequence shown here is derived from an EMBL/GenBank/DDBJ whole genome shotgun (WGS) entry which is preliminary data.</text>
</comment>
<dbReference type="GO" id="GO:0008448">
    <property type="term" value="F:N-acetylglucosamine-6-phosphate deacetylase activity"/>
    <property type="evidence" value="ECO:0007669"/>
    <property type="project" value="TreeGrafter"/>
</dbReference>
<dbReference type="PANTHER" id="PTHR11113">
    <property type="entry name" value="N-ACETYLGLUCOSAMINE-6-PHOSPHATE DEACETYLASE"/>
    <property type="match status" value="1"/>
</dbReference>
<dbReference type="OrthoDB" id="9776488at2"/>
<dbReference type="PATRIC" id="fig|2033.6.peg.2361"/>
<evidence type="ECO:0000256" key="1">
    <source>
        <dbReference type="ARBA" id="ARBA00010716"/>
    </source>
</evidence>
<sequence>MPSRNTSAVSAPTGPLSPAAFVDLHCHGALGHGFDDADLDGVRTAVDHHRAHGTATLLLSLVSAPLERVARRLGELTEMMPLLPGVAGVHLEGPFLAHGRRGAHDPAALTVPTVEAAERLLEAGNGIVRSVTIAPELPGAPDAIDRFVAAGVVVAVGHTEADYDTAAAAFDRGARLLTHAFNAMPGLGHRAPGPVGAALARDHVVLEVIADGVHVHPVVMRTLFDAACDRVALVTDAMSATGLGDGVYRLGGLQVEVRGTRPVIAGTDTLAGSTLTMDRAIASVVAAGVSESAARAAASTVPAALLA</sequence>
<evidence type="ECO:0000256" key="2">
    <source>
        <dbReference type="ARBA" id="ARBA00022801"/>
    </source>
</evidence>
<proteinExistence type="inferred from homology"/>
<protein>
    <submittedName>
        <fullName evidence="4">N-acetylglucosamine-6-phosphate deacetylase</fullName>
    </submittedName>
</protein>
<dbReference type="InterPro" id="IPR006680">
    <property type="entry name" value="Amidohydro-rel"/>
</dbReference>
<gene>
    <name evidence="4" type="ORF">NS220_06840</name>
</gene>
<feature type="domain" description="Amidohydrolase-related" evidence="3">
    <location>
        <begin position="20"/>
        <end position="305"/>
    </location>
</feature>
<dbReference type="PANTHER" id="PTHR11113:SF14">
    <property type="entry name" value="N-ACETYLGLUCOSAMINE-6-PHOSPHATE DEACETYLASE"/>
    <property type="match status" value="1"/>
</dbReference>
<evidence type="ECO:0000313" key="5">
    <source>
        <dbReference type="Proteomes" id="UP000075025"/>
    </source>
</evidence>
<reference evidence="4 5" key="1">
    <citation type="journal article" date="2016" name="Front. Microbiol.">
        <title>Genomic Resource of Rice Seed Associated Bacteria.</title>
        <authorList>
            <person name="Midha S."/>
            <person name="Bansal K."/>
            <person name="Sharma S."/>
            <person name="Kumar N."/>
            <person name="Patil P.P."/>
            <person name="Chaudhry V."/>
            <person name="Patil P.B."/>
        </authorList>
    </citation>
    <scope>NUCLEOTIDE SEQUENCE [LARGE SCALE GENOMIC DNA]</scope>
    <source>
        <strain evidence="4 5">NS220</strain>
    </source>
</reference>
<dbReference type="EMBL" id="LDRT01000040">
    <property type="protein sequence ID" value="KTR95133.1"/>
    <property type="molecule type" value="Genomic_DNA"/>
</dbReference>
<dbReference type="Gene3D" id="3.20.20.140">
    <property type="entry name" value="Metal-dependent hydrolases"/>
    <property type="match status" value="1"/>
</dbReference>
<keyword evidence="2" id="KW-0378">Hydrolase</keyword>
<dbReference type="GO" id="GO:0006046">
    <property type="term" value="P:N-acetylglucosamine catabolic process"/>
    <property type="evidence" value="ECO:0007669"/>
    <property type="project" value="TreeGrafter"/>
</dbReference>
<dbReference type="InterPro" id="IPR032466">
    <property type="entry name" value="Metal_Hydrolase"/>
</dbReference>
<accession>A0A147EY86</accession>
<dbReference type="AlphaFoldDB" id="A0A147EY86"/>